<proteinExistence type="predicted"/>
<dbReference type="RefSeq" id="WP_186835210.1">
    <property type="nucleotide sequence ID" value="NZ_JACOOQ010000013.1"/>
</dbReference>
<reference evidence="1" key="1">
    <citation type="submission" date="2020-08" db="EMBL/GenBank/DDBJ databases">
        <title>Genome public.</title>
        <authorList>
            <person name="Liu C."/>
            <person name="Sun Q."/>
        </authorList>
    </citation>
    <scope>NUCLEOTIDE SEQUENCE</scope>
    <source>
        <strain evidence="1">NSJ-42</strain>
    </source>
</reference>
<dbReference type="Proteomes" id="UP000662088">
    <property type="component" value="Unassembled WGS sequence"/>
</dbReference>
<accession>A0A8I0AET9</accession>
<name>A0A8I0AET9_9CLOT</name>
<organism evidence="1 2">
    <name type="scientific">Clostridium lentum</name>
    <dbReference type="NCBI Taxonomy" id="2763037"/>
    <lineage>
        <taxon>Bacteria</taxon>
        <taxon>Bacillati</taxon>
        <taxon>Bacillota</taxon>
        <taxon>Clostridia</taxon>
        <taxon>Eubacteriales</taxon>
        <taxon>Clostridiaceae</taxon>
        <taxon>Clostridium</taxon>
    </lineage>
</organism>
<evidence type="ECO:0000313" key="2">
    <source>
        <dbReference type="Proteomes" id="UP000662088"/>
    </source>
</evidence>
<evidence type="ECO:0008006" key="3">
    <source>
        <dbReference type="Google" id="ProtNLM"/>
    </source>
</evidence>
<gene>
    <name evidence="1" type="ORF">H8R92_08520</name>
</gene>
<keyword evidence="2" id="KW-1185">Reference proteome</keyword>
<protein>
    <recommendedName>
        <fullName evidence="3">VCBS repeat-containing protein</fullName>
    </recommendedName>
</protein>
<sequence length="246" mass="28803">MKDELTISEINNYYEIKIETSNKDYILNCSNINFLTICPYYDLKVNILDLSRDNIPEIILSNYYNNTSQYCIFKWNGTSFENIFCCNNNILGVIDSKNSKTPILLKSNFLNNNDFSSYFLDNDTVKEVTINTGNIFSLDEVGKFIDLIEYPYEPEELPDIFTPNISSDELKIFWNLNKDNYEYKFQSAYFCDNDWNNLGNPSSILWTLSFQKISRNDITKHSKEVLIHLTVNIDYLNHYKISSIST</sequence>
<dbReference type="AlphaFoldDB" id="A0A8I0AET9"/>
<evidence type="ECO:0000313" key="1">
    <source>
        <dbReference type="EMBL" id="MBC5640460.1"/>
    </source>
</evidence>
<comment type="caution">
    <text evidence="1">The sequence shown here is derived from an EMBL/GenBank/DDBJ whole genome shotgun (WGS) entry which is preliminary data.</text>
</comment>
<dbReference type="EMBL" id="JACOOQ010000013">
    <property type="protein sequence ID" value="MBC5640460.1"/>
    <property type="molecule type" value="Genomic_DNA"/>
</dbReference>